<dbReference type="CDD" id="cd18803">
    <property type="entry name" value="SF2_C_secA"/>
    <property type="match status" value="1"/>
</dbReference>
<keyword evidence="4 10" id="KW-0547">Nucleotide-binding</keyword>
<dbReference type="Pfam" id="PF07517">
    <property type="entry name" value="SecA_DEAD"/>
    <property type="match status" value="1"/>
</dbReference>
<proteinExistence type="inferred from homology"/>
<keyword evidence="1 10" id="KW-0813">Transport</keyword>
<dbReference type="CDD" id="cd17928">
    <property type="entry name" value="DEXDc_SecA"/>
    <property type="match status" value="1"/>
</dbReference>
<evidence type="ECO:0000259" key="12">
    <source>
        <dbReference type="PROSITE" id="PS51194"/>
    </source>
</evidence>
<dbReference type="GO" id="GO:0008564">
    <property type="term" value="F:protein-exporting ATPase activity"/>
    <property type="evidence" value="ECO:0007669"/>
    <property type="project" value="UniProtKB-EC"/>
</dbReference>
<dbReference type="InterPro" id="IPR014001">
    <property type="entry name" value="Helicase_ATP-bd"/>
</dbReference>
<evidence type="ECO:0000313" key="15">
    <source>
        <dbReference type="Proteomes" id="UP000315082"/>
    </source>
</evidence>
<dbReference type="PRINTS" id="PR00906">
    <property type="entry name" value="SECA"/>
</dbReference>
<dbReference type="InterPro" id="IPR027417">
    <property type="entry name" value="P-loop_NTPase"/>
</dbReference>
<dbReference type="Gene3D" id="3.90.1440.10">
    <property type="entry name" value="SecA, preprotein cross-linking domain"/>
    <property type="match status" value="1"/>
</dbReference>
<accession>A0A518JX97</accession>
<dbReference type="InterPro" id="IPR014018">
    <property type="entry name" value="SecA_motor_DEAD"/>
</dbReference>
<dbReference type="InterPro" id="IPR011115">
    <property type="entry name" value="SecA_DEAD"/>
</dbReference>
<keyword evidence="7 10" id="KW-1278">Translocase</keyword>
<feature type="domain" description="Helicase ATP-binding" evidence="11">
    <location>
        <begin position="92"/>
        <end position="252"/>
    </location>
</feature>
<gene>
    <name evidence="10" type="primary">secA</name>
    <name evidence="14" type="ORF">Poly24_38830</name>
</gene>
<evidence type="ECO:0000256" key="4">
    <source>
        <dbReference type="ARBA" id="ARBA00022741"/>
    </source>
</evidence>
<dbReference type="GO" id="GO:0005886">
    <property type="term" value="C:plasma membrane"/>
    <property type="evidence" value="ECO:0007669"/>
    <property type="project" value="UniProtKB-SubCell"/>
</dbReference>
<comment type="catalytic activity">
    <reaction evidence="10">
        <text>ATP + H2O + cellular proteinSide 1 = ADP + phosphate + cellular proteinSide 2.</text>
        <dbReference type="EC" id="7.4.2.8"/>
    </reaction>
</comment>
<keyword evidence="9 10" id="KW-0472">Membrane</keyword>
<dbReference type="SMART" id="SM00957">
    <property type="entry name" value="SecA_DEAD"/>
    <property type="match status" value="1"/>
</dbReference>
<dbReference type="PANTHER" id="PTHR30612:SF0">
    <property type="entry name" value="CHLOROPLAST PROTEIN-TRANSPORTING ATPASE"/>
    <property type="match status" value="1"/>
</dbReference>
<sequence length="643" mass="72026">MKSTLMTPDRIVAAVRQQQQRFQRLSDATLRDHTDELRRLRKSQHRHNRSISSGWQRWKRPDAAEPMIEAHGLMAEALRRTTGKLYYDVQLQAGWILAAGSIAEMQTGEGKTITTGLPAFWQALAGRGCHVSTVNDYLARRDFETLQPTFELLGVGVGRIDSEMSLAEKRQAYRCEITYGPGFEFGFDFLRDQIALRSAPRLRLGIRHLAHLRGQSIDKTHSLIGRPLACAVIDEADSVLIDEANTPLILSGQEQSMRQASSDSEAYRVADILAQELQPEEDFSLDPVDRKISFTPTGWFRIHQHFAQANPLRLARAWSCYVENALRARQIFRRDVDYVVRDGEIQIVDQNTGRIHPERSWRNGLHQAVQVKERVAVVPEQQTQARITRQRFIGQYDSICGLTGTAQAAARELKDFYRLSVVSVPTHRPCHRFGLPSRYFSTLQTKHASIVAEIRARHANGGPMLVGTRTIAESRTLSAALQKCGIPHRTLNGIQDEAEADLIAIAGQPGAITIATNMAGRGTDIALTDASRARGGLHVIATEHHPCARVDRQLIGRAARQGDPGAYQFFVSAEDEIFQHAPQLAESISARCSGAPEAQHDFSTEIARLQNDLEHQAYQRRTQLTRADQWLDRVLETVAKEAV</sequence>
<evidence type="ECO:0000256" key="10">
    <source>
        <dbReference type="HAMAP-Rule" id="MF_01382"/>
    </source>
</evidence>
<dbReference type="SUPFAM" id="SSF52540">
    <property type="entry name" value="P-loop containing nucleoside triphosphate hydrolases"/>
    <property type="match status" value="2"/>
</dbReference>
<dbReference type="Gene3D" id="3.40.50.300">
    <property type="entry name" value="P-loop containing nucleotide triphosphate hydrolases"/>
    <property type="match status" value="2"/>
</dbReference>
<protein>
    <recommendedName>
        <fullName evidence="10">Protein translocase subunit SecA</fullName>
        <ecNumber evidence="10">7.4.2.8</ecNumber>
    </recommendedName>
</protein>
<dbReference type="GO" id="GO:0043952">
    <property type="term" value="P:protein transport by the Sec complex"/>
    <property type="evidence" value="ECO:0007669"/>
    <property type="project" value="TreeGrafter"/>
</dbReference>
<dbReference type="EC" id="7.4.2.8" evidence="10"/>
<evidence type="ECO:0000313" key="14">
    <source>
        <dbReference type="EMBL" id="QDV70164.1"/>
    </source>
</evidence>
<evidence type="ECO:0000259" key="13">
    <source>
        <dbReference type="PROSITE" id="PS51196"/>
    </source>
</evidence>
<dbReference type="SMART" id="SM00958">
    <property type="entry name" value="SecA_PP_bind"/>
    <property type="match status" value="1"/>
</dbReference>
<dbReference type="RefSeq" id="WP_145098942.1">
    <property type="nucleotide sequence ID" value="NZ_CP036348.1"/>
</dbReference>
<dbReference type="InterPro" id="IPR044722">
    <property type="entry name" value="SecA_SF2_C"/>
</dbReference>
<name>A0A518JX97_9BACT</name>
<dbReference type="Pfam" id="PF21090">
    <property type="entry name" value="P-loop_SecA"/>
    <property type="match status" value="2"/>
</dbReference>
<dbReference type="AlphaFoldDB" id="A0A518JX97"/>
<dbReference type="GO" id="GO:0005829">
    <property type="term" value="C:cytosol"/>
    <property type="evidence" value="ECO:0007669"/>
    <property type="project" value="TreeGrafter"/>
</dbReference>
<reference evidence="14 15" key="1">
    <citation type="submission" date="2019-02" db="EMBL/GenBank/DDBJ databases">
        <title>Deep-cultivation of Planctomycetes and their phenomic and genomic characterization uncovers novel biology.</title>
        <authorList>
            <person name="Wiegand S."/>
            <person name="Jogler M."/>
            <person name="Boedeker C."/>
            <person name="Pinto D."/>
            <person name="Vollmers J."/>
            <person name="Rivas-Marin E."/>
            <person name="Kohn T."/>
            <person name="Peeters S.H."/>
            <person name="Heuer A."/>
            <person name="Rast P."/>
            <person name="Oberbeckmann S."/>
            <person name="Bunk B."/>
            <person name="Jeske O."/>
            <person name="Meyerdierks A."/>
            <person name="Storesund J.E."/>
            <person name="Kallscheuer N."/>
            <person name="Luecker S."/>
            <person name="Lage O.M."/>
            <person name="Pohl T."/>
            <person name="Merkel B.J."/>
            <person name="Hornburger P."/>
            <person name="Mueller R.-W."/>
            <person name="Bruemmer F."/>
            <person name="Labrenz M."/>
            <person name="Spormann A.M."/>
            <person name="Op den Camp H."/>
            <person name="Overmann J."/>
            <person name="Amann R."/>
            <person name="Jetten M.S.M."/>
            <person name="Mascher T."/>
            <person name="Medema M.H."/>
            <person name="Devos D.P."/>
            <person name="Kaster A.-K."/>
            <person name="Ovreas L."/>
            <person name="Rohde M."/>
            <person name="Galperin M.Y."/>
            <person name="Jogler C."/>
        </authorList>
    </citation>
    <scope>NUCLEOTIDE SEQUENCE [LARGE SCALE GENOMIC DNA]</scope>
    <source>
        <strain evidence="14 15">Poly24</strain>
    </source>
</reference>
<evidence type="ECO:0000256" key="8">
    <source>
        <dbReference type="ARBA" id="ARBA00023010"/>
    </source>
</evidence>
<comment type="function">
    <text evidence="10">Part of the Sec protein translocase complex. Interacts with the SecYEG preprotein conducting channel. Has a central role in coupling the hydrolysis of ATP to the transfer of proteins into and across the cell membrane, serving as an ATP-driven molecular motor driving the stepwise translocation of polypeptide chains across the membrane.</text>
</comment>
<dbReference type="HAMAP" id="MF_01382">
    <property type="entry name" value="SecA"/>
    <property type="match status" value="1"/>
</dbReference>
<dbReference type="GO" id="GO:0031522">
    <property type="term" value="C:cell envelope Sec protein transport complex"/>
    <property type="evidence" value="ECO:0007669"/>
    <property type="project" value="TreeGrafter"/>
</dbReference>
<dbReference type="PROSITE" id="PS01312">
    <property type="entry name" value="SECA"/>
    <property type="match status" value="1"/>
</dbReference>
<dbReference type="InterPro" id="IPR011130">
    <property type="entry name" value="SecA_preprotein_X-link_dom"/>
</dbReference>
<dbReference type="FunFam" id="3.40.50.300:FF:000429">
    <property type="entry name" value="Preprotein translocase subunit SecA"/>
    <property type="match status" value="1"/>
</dbReference>
<keyword evidence="15" id="KW-1185">Reference proteome</keyword>
<keyword evidence="6 10" id="KW-0653">Protein transport</keyword>
<feature type="binding site" evidence="10">
    <location>
        <begin position="108"/>
        <end position="112"/>
    </location>
    <ligand>
        <name>ATP</name>
        <dbReference type="ChEBI" id="CHEBI:30616"/>
    </ligand>
</feature>
<comment type="subunit">
    <text evidence="10">Monomer and homodimer. Part of the essential Sec protein translocation apparatus which comprises SecA, SecYEG and auxiliary proteins SecDF. Other proteins may also be involved.</text>
</comment>
<feature type="binding site" evidence="10">
    <location>
        <position position="90"/>
    </location>
    <ligand>
        <name>ATP</name>
        <dbReference type="ChEBI" id="CHEBI:30616"/>
    </ligand>
</feature>
<feature type="domain" description="SecA family profile" evidence="13">
    <location>
        <begin position="1"/>
        <end position="600"/>
    </location>
</feature>
<dbReference type="GO" id="GO:0006605">
    <property type="term" value="P:protein targeting"/>
    <property type="evidence" value="ECO:0007669"/>
    <property type="project" value="UniProtKB-UniRule"/>
</dbReference>
<evidence type="ECO:0000256" key="9">
    <source>
        <dbReference type="ARBA" id="ARBA00023136"/>
    </source>
</evidence>
<dbReference type="GO" id="GO:0065002">
    <property type="term" value="P:intracellular protein transmembrane transport"/>
    <property type="evidence" value="ECO:0007669"/>
    <property type="project" value="UniProtKB-UniRule"/>
</dbReference>
<comment type="similarity">
    <text evidence="10">Belongs to the SecA family.</text>
</comment>
<evidence type="ECO:0000256" key="2">
    <source>
        <dbReference type="ARBA" id="ARBA00022475"/>
    </source>
</evidence>
<comment type="subcellular location">
    <subcellularLocation>
        <location evidence="10">Cell membrane</location>
        <topology evidence="10">Peripheral membrane protein</topology>
        <orientation evidence="10">Cytoplasmic side</orientation>
    </subcellularLocation>
    <subcellularLocation>
        <location evidence="10">Cytoplasm</location>
    </subcellularLocation>
    <text evidence="10">Distribution is 50-50.</text>
</comment>
<dbReference type="GO" id="GO:0005524">
    <property type="term" value="F:ATP binding"/>
    <property type="evidence" value="ECO:0007669"/>
    <property type="project" value="UniProtKB-UniRule"/>
</dbReference>
<dbReference type="Proteomes" id="UP000315082">
    <property type="component" value="Chromosome"/>
</dbReference>
<evidence type="ECO:0000256" key="1">
    <source>
        <dbReference type="ARBA" id="ARBA00022448"/>
    </source>
</evidence>
<dbReference type="InterPro" id="IPR036670">
    <property type="entry name" value="SecA_X-link_sf"/>
</dbReference>
<keyword evidence="3 10" id="KW-0963">Cytoplasm</keyword>
<keyword evidence="8 10" id="KW-0811">Translocation</keyword>
<evidence type="ECO:0000256" key="5">
    <source>
        <dbReference type="ARBA" id="ARBA00022840"/>
    </source>
</evidence>
<organism evidence="14 15">
    <name type="scientific">Rosistilla carotiformis</name>
    <dbReference type="NCBI Taxonomy" id="2528017"/>
    <lineage>
        <taxon>Bacteria</taxon>
        <taxon>Pseudomonadati</taxon>
        <taxon>Planctomycetota</taxon>
        <taxon>Planctomycetia</taxon>
        <taxon>Pirellulales</taxon>
        <taxon>Pirellulaceae</taxon>
        <taxon>Rosistilla</taxon>
    </lineage>
</organism>
<keyword evidence="2 10" id="KW-1003">Cell membrane</keyword>
<feature type="binding site" evidence="10">
    <location>
        <position position="524"/>
    </location>
    <ligand>
        <name>ATP</name>
        <dbReference type="ChEBI" id="CHEBI:30616"/>
    </ligand>
</feature>
<dbReference type="EMBL" id="CP036348">
    <property type="protein sequence ID" value="QDV70164.1"/>
    <property type="molecule type" value="Genomic_DNA"/>
</dbReference>
<keyword evidence="5 10" id="KW-0067">ATP-binding</keyword>
<dbReference type="PROSITE" id="PS51194">
    <property type="entry name" value="HELICASE_CTER"/>
    <property type="match status" value="1"/>
</dbReference>
<dbReference type="Pfam" id="PF01043">
    <property type="entry name" value="SecA_PP_bind"/>
    <property type="match status" value="1"/>
</dbReference>
<dbReference type="PROSITE" id="PS51192">
    <property type="entry name" value="HELICASE_ATP_BIND_1"/>
    <property type="match status" value="1"/>
</dbReference>
<dbReference type="GO" id="GO:0017038">
    <property type="term" value="P:protein import"/>
    <property type="evidence" value="ECO:0007669"/>
    <property type="project" value="InterPro"/>
</dbReference>
<dbReference type="PROSITE" id="PS51196">
    <property type="entry name" value="SECA_MOTOR_DEAD"/>
    <property type="match status" value="1"/>
</dbReference>
<dbReference type="InterPro" id="IPR020937">
    <property type="entry name" value="SecA_CS"/>
</dbReference>
<evidence type="ECO:0000256" key="6">
    <source>
        <dbReference type="ARBA" id="ARBA00022927"/>
    </source>
</evidence>
<dbReference type="InterPro" id="IPR001650">
    <property type="entry name" value="Helicase_C-like"/>
</dbReference>
<evidence type="ECO:0000256" key="7">
    <source>
        <dbReference type="ARBA" id="ARBA00022967"/>
    </source>
</evidence>
<evidence type="ECO:0000256" key="3">
    <source>
        <dbReference type="ARBA" id="ARBA00022490"/>
    </source>
</evidence>
<dbReference type="PANTHER" id="PTHR30612">
    <property type="entry name" value="SECA INNER MEMBRANE COMPONENT OF SEC PROTEIN SECRETION SYSTEM"/>
    <property type="match status" value="1"/>
</dbReference>
<dbReference type="KEGG" id="rcf:Poly24_38830"/>
<dbReference type="SUPFAM" id="SSF81767">
    <property type="entry name" value="Pre-protein crosslinking domain of SecA"/>
    <property type="match status" value="1"/>
</dbReference>
<dbReference type="InterPro" id="IPR000185">
    <property type="entry name" value="SecA"/>
</dbReference>
<evidence type="ECO:0000259" key="11">
    <source>
        <dbReference type="PROSITE" id="PS51192"/>
    </source>
</evidence>
<dbReference type="OrthoDB" id="2486044at2"/>
<feature type="domain" description="Helicase C-terminal" evidence="12">
    <location>
        <begin position="442"/>
        <end position="603"/>
    </location>
</feature>